<dbReference type="PROSITE" id="PS50109">
    <property type="entry name" value="HIS_KIN"/>
    <property type="match status" value="1"/>
</dbReference>
<dbReference type="Proteomes" id="UP000250079">
    <property type="component" value="Chromosome"/>
</dbReference>
<dbReference type="SUPFAM" id="SSF55874">
    <property type="entry name" value="ATPase domain of HSP90 chaperone/DNA topoisomerase II/histidine kinase"/>
    <property type="match status" value="1"/>
</dbReference>
<dbReference type="SUPFAM" id="SSF47384">
    <property type="entry name" value="Homodimeric domain of signal transducing histidine kinase"/>
    <property type="match status" value="1"/>
</dbReference>
<accession>A0A2Z2NL98</accession>
<dbReference type="GO" id="GO:0000155">
    <property type="term" value="F:phosphorelay sensor kinase activity"/>
    <property type="evidence" value="ECO:0007669"/>
    <property type="project" value="InterPro"/>
</dbReference>
<dbReference type="EC" id="2.7.13.3" evidence="3"/>
<dbReference type="AlphaFoldDB" id="A0A2Z2NL98"/>
<keyword evidence="5 14" id="KW-0808">Transferase</keyword>
<keyword evidence="7" id="KW-0418">Kinase</keyword>
<dbReference type="KEGG" id="gai:IMCC3135_05965"/>
<proteinExistence type="predicted"/>
<dbReference type="SMART" id="SM00387">
    <property type="entry name" value="HATPase_c"/>
    <property type="match status" value="1"/>
</dbReference>
<dbReference type="EMBL" id="CP018632">
    <property type="protein sequence ID" value="ASJ71305.1"/>
    <property type="molecule type" value="Genomic_DNA"/>
</dbReference>
<gene>
    <name evidence="14" type="primary">qseC_2</name>
    <name evidence="14" type="ORF">IMCC3135_05965</name>
</gene>
<evidence type="ECO:0000256" key="2">
    <source>
        <dbReference type="ARBA" id="ARBA00004370"/>
    </source>
</evidence>
<protein>
    <recommendedName>
        <fullName evidence="3">histidine kinase</fullName>
        <ecNumber evidence="3">2.7.13.3</ecNumber>
    </recommendedName>
</protein>
<comment type="subcellular location">
    <subcellularLocation>
        <location evidence="2">Membrane</location>
    </subcellularLocation>
</comment>
<dbReference type="InterPro" id="IPR013727">
    <property type="entry name" value="2CSK_N"/>
</dbReference>
<dbReference type="InterPro" id="IPR036890">
    <property type="entry name" value="HATPase_C_sf"/>
</dbReference>
<dbReference type="Gene3D" id="3.30.565.10">
    <property type="entry name" value="Histidine kinase-like ATPase, C-terminal domain"/>
    <property type="match status" value="1"/>
</dbReference>
<feature type="transmembrane region" description="Helical" evidence="11">
    <location>
        <begin position="176"/>
        <end position="203"/>
    </location>
</feature>
<dbReference type="CDD" id="cd00082">
    <property type="entry name" value="HisKA"/>
    <property type="match status" value="1"/>
</dbReference>
<reference evidence="14 15" key="1">
    <citation type="submission" date="2016-12" db="EMBL/GenBank/DDBJ databases">
        <authorList>
            <person name="Song W.-J."/>
            <person name="Kurnit D.M."/>
        </authorList>
    </citation>
    <scope>NUCLEOTIDE SEQUENCE [LARGE SCALE GENOMIC DNA]</scope>
    <source>
        <strain evidence="14 15">IMCC3135</strain>
    </source>
</reference>
<dbReference type="Pfam" id="PF02518">
    <property type="entry name" value="HATPase_c"/>
    <property type="match status" value="1"/>
</dbReference>
<feature type="domain" description="Histidine kinase" evidence="12">
    <location>
        <begin position="259"/>
        <end position="470"/>
    </location>
</feature>
<evidence type="ECO:0000256" key="6">
    <source>
        <dbReference type="ARBA" id="ARBA00022692"/>
    </source>
</evidence>
<keyword evidence="9" id="KW-0902">Two-component regulatory system</keyword>
<organism evidence="14 15">
    <name type="scientific">Granulosicoccus antarcticus IMCC3135</name>
    <dbReference type="NCBI Taxonomy" id="1192854"/>
    <lineage>
        <taxon>Bacteria</taxon>
        <taxon>Pseudomonadati</taxon>
        <taxon>Pseudomonadota</taxon>
        <taxon>Gammaproteobacteria</taxon>
        <taxon>Chromatiales</taxon>
        <taxon>Granulosicoccaceae</taxon>
        <taxon>Granulosicoccus</taxon>
    </lineage>
</organism>
<dbReference type="InterPro" id="IPR036097">
    <property type="entry name" value="HisK_dim/P_sf"/>
</dbReference>
<evidence type="ECO:0000256" key="3">
    <source>
        <dbReference type="ARBA" id="ARBA00012438"/>
    </source>
</evidence>
<dbReference type="Pfam" id="PF00512">
    <property type="entry name" value="HisKA"/>
    <property type="match status" value="1"/>
</dbReference>
<dbReference type="InterPro" id="IPR003661">
    <property type="entry name" value="HisK_dim/P_dom"/>
</dbReference>
<dbReference type="InterPro" id="IPR003660">
    <property type="entry name" value="HAMP_dom"/>
</dbReference>
<feature type="domain" description="HAMP" evidence="13">
    <location>
        <begin position="200"/>
        <end position="251"/>
    </location>
</feature>
<evidence type="ECO:0000313" key="14">
    <source>
        <dbReference type="EMBL" id="ASJ71305.1"/>
    </source>
</evidence>
<keyword evidence="10 11" id="KW-0472">Membrane</keyword>
<comment type="catalytic activity">
    <reaction evidence="1">
        <text>ATP + protein L-histidine = ADP + protein N-phospho-L-histidine.</text>
        <dbReference type="EC" id="2.7.13.3"/>
    </reaction>
</comment>
<evidence type="ECO:0000256" key="4">
    <source>
        <dbReference type="ARBA" id="ARBA00022553"/>
    </source>
</evidence>
<dbReference type="Pfam" id="PF08521">
    <property type="entry name" value="2CSK_N"/>
    <property type="match status" value="1"/>
</dbReference>
<evidence type="ECO:0000259" key="13">
    <source>
        <dbReference type="PROSITE" id="PS50885"/>
    </source>
</evidence>
<keyword evidence="6 11" id="KW-0812">Transmembrane</keyword>
<evidence type="ECO:0000256" key="11">
    <source>
        <dbReference type="SAM" id="Phobius"/>
    </source>
</evidence>
<evidence type="ECO:0000256" key="8">
    <source>
        <dbReference type="ARBA" id="ARBA00022989"/>
    </source>
</evidence>
<keyword evidence="4" id="KW-0597">Phosphoprotein</keyword>
<evidence type="ECO:0000256" key="7">
    <source>
        <dbReference type="ARBA" id="ARBA00022777"/>
    </source>
</evidence>
<dbReference type="Gene3D" id="1.10.287.130">
    <property type="match status" value="1"/>
</dbReference>
<keyword evidence="15" id="KW-1185">Reference proteome</keyword>
<evidence type="ECO:0000256" key="1">
    <source>
        <dbReference type="ARBA" id="ARBA00000085"/>
    </source>
</evidence>
<evidence type="ECO:0000256" key="10">
    <source>
        <dbReference type="ARBA" id="ARBA00023136"/>
    </source>
</evidence>
<dbReference type="SMART" id="SM00388">
    <property type="entry name" value="HisKA"/>
    <property type="match status" value="1"/>
</dbReference>
<name>A0A2Z2NL98_9GAMM</name>
<dbReference type="InterPro" id="IPR004358">
    <property type="entry name" value="Sig_transdc_His_kin-like_C"/>
</dbReference>
<evidence type="ECO:0000259" key="12">
    <source>
        <dbReference type="PROSITE" id="PS50109"/>
    </source>
</evidence>
<dbReference type="InterPro" id="IPR050428">
    <property type="entry name" value="TCS_sensor_his_kinase"/>
</dbReference>
<dbReference type="PANTHER" id="PTHR45436">
    <property type="entry name" value="SENSOR HISTIDINE KINASE YKOH"/>
    <property type="match status" value="1"/>
</dbReference>
<dbReference type="InterPro" id="IPR003594">
    <property type="entry name" value="HATPase_dom"/>
</dbReference>
<keyword evidence="8 11" id="KW-1133">Transmembrane helix</keyword>
<evidence type="ECO:0000256" key="9">
    <source>
        <dbReference type="ARBA" id="ARBA00023012"/>
    </source>
</evidence>
<sequence length="475" mass="51420">MPFVRCVVLGTSLLMKPESGTSLTRRLALSISMLLIAGGALVSLAALAYGRQAAQTAFDRLLLGSARQIEASTSVLDGQVMADIPVSAFELLALAPEDRVVYRIVGHDGKTLTGYDSLVIPKENMAEVAYYDLEFGGEPIRVVALSHRFAERAFSGTIQVLVGHTLRARKALAQELVGSAILVVALVGVSMAGLAIFAVYSALRPLHRIERSFSSRDPRDLTPLDVAVPSELTPVVNAINRFMSRLGRQMETTNNLIADSAHQLRTPVAALRAQTELATEESDPAALAKALARIHARSRSLSRLTDQLLNRALVIHRNDSAVRTLVDVRTVAIETVDEFDIDSQGRSRELRLQLPEHAVWVRGDVLSLREACKNLVNNAFAHGQPPVTLSVFAEQGKVILAVEDRGKGMDPQTTSRAGERFLQSEETGRSGSGIGLAIVHEVTRAHEGSLRYSVDEVQGFKVSMVLPGENNASKD</sequence>
<dbReference type="PROSITE" id="PS50885">
    <property type="entry name" value="HAMP"/>
    <property type="match status" value="1"/>
</dbReference>
<evidence type="ECO:0000256" key="5">
    <source>
        <dbReference type="ARBA" id="ARBA00022679"/>
    </source>
</evidence>
<dbReference type="PRINTS" id="PR00344">
    <property type="entry name" value="BCTRLSENSOR"/>
</dbReference>
<dbReference type="InterPro" id="IPR005467">
    <property type="entry name" value="His_kinase_dom"/>
</dbReference>
<feature type="transmembrane region" description="Helical" evidence="11">
    <location>
        <begin position="27"/>
        <end position="50"/>
    </location>
</feature>
<evidence type="ECO:0000313" key="15">
    <source>
        <dbReference type="Proteomes" id="UP000250079"/>
    </source>
</evidence>
<dbReference type="GO" id="GO:0005886">
    <property type="term" value="C:plasma membrane"/>
    <property type="evidence" value="ECO:0007669"/>
    <property type="project" value="TreeGrafter"/>
</dbReference>
<dbReference type="PANTHER" id="PTHR45436:SF1">
    <property type="entry name" value="SENSOR PROTEIN QSEC"/>
    <property type="match status" value="1"/>
</dbReference>